<evidence type="ECO:0000313" key="3">
    <source>
        <dbReference type="Proteomes" id="UP001597375"/>
    </source>
</evidence>
<keyword evidence="1" id="KW-0812">Transmembrane</keyword>
<keyword evidence="1" id="KW-1133">Transmembrane helix</keyword>
<feature type="transmembrane region" description="Helical" evidence="1">
    <location>
        <begin position="151"/>
        <end position="172"/>
    </location>
</feature>
<accession>A0ABW5D5D1</accession>
<feature type="transmembrane region" description="Helical" evidence="1">
    <location>
        <begin position="73"/>
        <end position="93"/>
    </location>
</feature>
<sequence>MNRFLPLALIALLLIIFRFIGSLFPETLPNFQPLAALFFCGACMAKDWRAWALPLSAWLVTYPAPALIEGNNSYLSVDALLTTGLAFVATYFIGKALSGRGLGTLLLGSIAAALAFHLITNGIAWIGSPIYAKNLTGLSQSLWTGPAGSPFPSWVFLRNMTAANLIFTTVFLSARFALPRFSPVSAELATR</sequence>
<name>A0ABW5D5D1_9BACT</name>
<proteinExistence type="predicted"/>
<dbReference type="InterPro" id="IPR046487">
    <property type="entry name" value="DUF6580"/>
</dbReference>
<dbReference type="RefSeq" id="WP_386818281.1">
    <property type="nucleotide sequence ID" value="NZ_JBHUIT010000002.1"/>
</dbReference>
<dbReference type="Pfam" id="PF20221">
    <property type="entry name" value="DUF6580"/>
    <property type="match status" value="1"/>
</dbReference>
<gene>
    <name evidence="2" type="ORF">ACFSSA_02965</name>
</gene>
<reference evidence="3" key="1">
    <citation type="journal article" date="2019" name="Int. J. Syst. Evol. Microbiol.">
        <title>The Global Catalogue of Microorganisms (GCM) 10K type strain sequencing project: providing services to taxonomists for standard genome sequencing and annotation.</title>
        <authorList>
            <consortium name="The Broad Institute Genomics Platform"/>
            <consortium name="The Broad Institute Genome Sequencing Center for Infectious Disease"/>
            <person name="Wu L."/>
            <person name="Ma J."/>
        </authorList>
    </citation>
    <scope>NUCLEOTIDE SEQUENCE [LARGE SCALE GENOMIC DNA]</scope>
    <source>
        <strain evidence="3">CGMCC 4.7106</strain>
    </source>
</reference>
<feature type="transmembrane region" description="Helical" evidence="1">
    <location>
        <begin position="105"/>
        <end position="131"/>
    </location>
</feature>
<keyword evidence="1" id="KW-0472">Membrane</keyword>
<dbReference type="EMBL" id="JBHUIT010000002">
    <property type="protein sequence ID" value="MFD2255624.1"/>
    <property type="molecule type" value="Genomic_DNA"/>
</dbReference>
<organism evidence="2 3">
    <name type="scientific">Luteolibacter algae</name>
    <dbReference type="NCBI Taxonomy" id="454151"/>
    <lineage>
        <taxon>Bacteria</taxon>
        <taxon>Pseudomonadati</taxon>
        <taxon>Verrucomicrobiota</taxon>
        <taxon>Verrucomicrobiia</taxon>
        <taxon>Verrucomicrobiales</taxon>
        <taxon>Verrucomicrobiaceae</taxon>
        <taxon>Luteolibacter</taxon>
    </lineage>
</organism>
<protein>
    <submittedName>
        <fullName evidence="2">DUF6580 family putative transport protein</fullName>
    </submittedName>
</protein>
<evidence type="ECO:0000256" key="1">
    <source>
        <dbReference type="SAM" id="Phobius"/>
    </source>
</evidence>
<evidence type="ECO:0000313" key="2">
    <source>
        <dbReference type="EMBL" id="MFD2255624.1"/>
    </source>
</evidence>
<comment type="caution">
    <text evidence="2">The sequence shown here is derived from an EMBL/GenBank/DDBJ whole genome shotgun (WGS) entry which is preliminary data.</text>
</comment>
<dbReference type="Proteomes" id="UP001597375">
    <property type="component" value="Unassembled WGS sequence"/>
</dbReference>
<keyword evidence="3" id="KW-1185">Reference proteome</keyword>